<dbReference type="Proteomes" id="UP001317259">
    <property type="component" value="Unassembled WGS sequence"/>
</dbReference>
<proteinExistence type="predicted"/>
<accession>A0ABT0FUA8</accession>
<name>A0ABT0FUA8_9ACTN</name>
<dbReference type="Pfam" id="PF13649">
    <property type="entry name" value="Methyltransf_25"/>
    <property type="match status" value="1"/>
</dbReference>
<sequence>MGTTPRPAAGTGLQAVKERQRTAWESGDYARVGVMLQAMAERLVEAAGVRAGQRLLDVACGQGNAAIAGARRFADATGVDYVAGLLEQGRRRAAAERLEVTFTEGDAEALPFPDAGFDVVLSTVGVMFAPDQPRAAAELLRVTRPGGRIALASWTPDGMIGSLFRTIGAYAPPPPQVRSPMLWGTRERLAELFGDDVEWTALTTRTFDFAFRSPGHFTDWMMAYYGPIHRLAGTLDPAARERFAADLAEVPVTFDRGGDGTMLAAGEYLEAVGVRR</sequence>
<dbReference type="InterPro" id="IPR041698">
    <property type="entry name" value="Methyltransf_25"/>
</dbReference>
<dbReference type="RefSeq" id="WP_242383881.1">
    <property type="nucleotide sequence ID" value="NZ_JAKRKC020000001.1"/>
</dbReference>
<protein>
    <submittedName>
        <fullName evidence="2">Methyltransferase domain-containing protein</fullName>
    </submittedName>
</protein>
<organism evidence="2 3">
    <name type="scientific">Actinomadura luzonensis</name>
    <dbReference type="NCBI Taxonomy" id="2805427"/>
    <lineage>
        <taxon>Bacteria</taxon>
        <taxon>Bacillati</taxon>
        <taxon>Actinomycetota</taxon>
        <taxon>Actinomycetes</taxon>
        <taxon>Streptosporangiales</taxon>
        <taxon>Thermomonosporaceae</taxon>
        <taxon>Actinomadura</taxon>
    </lineage>
</organism>
<dbReference type="Gene3D" id="3.40.50.150">
    <property type="entry name" value="Vaccinia Virus protein VP39"/>
    <property type="match status" value="1"/>
</dbReference>
<evidence type="ECO:0000259" key="1">
    <source>
        <dbReference type="Pfam" id="PF13649"/>
    </source>
</evidence>
<dbReference type="PANTHER" id="PTHR43591:SF24">
    <property type="entry name" value="2-METHOXY-6-POLYPRENYL-1,4-BENZOQUINOL METHYLASE, MITOCHONDRIAL"/>
    <property type="match status" value="1"/>
</dbReference>
<reference evidence="2 3" key="1">
    <citation type="submission" date="2022-04" db="EMBL/GenBank/DDBJ databases">
        <title>Genome draft of Actinomadura sp. ATCC 31491.</title>
        <authorList>
            <person name="Shi X."/>
            <person name="Du Y."/>
        </authorList>
    </citation>
    <scope>NUCLEOTIDE SEQUENCE [LARGE SCALE GENOMIC DNA]</scope>
    <source>
        <strain evidence="2 3">ATCC 31491</strain>
    </source>
</reference>
<evidence type="ECO:0000313" key="2">
    <source>
        <dbReference type="EMBL" id="MCK2215565.1"/>
    </source>
</evidence>
<dbReference type="GO" id="GO:0032259">
    <property type="term" value="P:methylation"/>
    <property type="evidence" value="ECO:0007669"/>
    <property type="project" value="UniProtKB-KW"/>
</dbReference>
<keyword evidence="2" id="KW-0489">Methyltransferase</keyword>
<comment type="caution">
    <text evidence="2">The sequence shown here is derived from an EMBL/GenBank/DDBJ whole genome shotgun (WGS) entry which is preliminary data.</text>
</comment>
<dbReference type="PANTHER" id="PTHR43591">
    <property type="entry name" value="METHYLTRANSFERASE"/>
    <property type="match status" value="1"/>
</dbReference>
<evidence type="ECO:0000313" key="3">
    <source>
        <dbReference type="Proteomes" id="UP001317259"/>
    </source>
</evidence>
<keyword evidence="2" id="KW-0808">Transferase</keyword>
<dbReference type="EMBL" id="JAKRKC020000001">
    <property type="protein sequence ID" value="MCK2215565.1"/>
    <property type="molecule type" value="Genomic_DNA"/>
</dbReference>
<keyword evidence="3" id="KW-1185">Reference proteome</keyword>
<gene>
    <name evidence="2" type="ORF">MF672_017485</name>
</gene>
<dbReference type="InterPro" id="IPR029063">
    <property type="entry name" value="SAM-dependent_MTases_sf"/>
</dbReference>
<dbReference type="GO" id="GO:0008168">
    <property type="term" value="F:methyltransferase activity"/>
    <property type="evidence" value="ECO:0007669"/>
    <property type="project" value="UniProtKB-KW"/>
</dbReference>
<dbReference type="SUPFAM" id="SSF53335">
    <property type="entry name" value="S-adenosyl-L-methionine-dependent methyltransferases"/>
    <property type="match status" value="1"/>
</dbReference>
<feature type="domain" description="Methyltransferase" evidence="1">
    <location>
        <begin position="56"/>
        <end position="147"/>
    </location>
</feature>
<dbReference type="CDD" id="cd02440">
    <property type="entry name" value="AdoMet_MTases"/>
    <property type="match status" value="1"/>
</dbReference>